<dbReference type="NCBIfam" id="TIGR03804">
    <property type="entry name" value="para_beta_helix"/>
    <property type="match status" value="2"/>
</dbReference>
<dbReference type="SMART" id="SM00710">
    <property type="entry name" value="PbH1"/>
    <property type="match status" value="10"/>
</dbReference>
<dbReference type="InterPro" id="IPR012334">
    <property type="entry name" value="Pectin_lyas_fold"/>
</dbReference>
<evidence type="ECO:0000313" key="6">
    <source>
        <dbReference type="EMBL" id="MCF1750809.1"/>
    </source>
</evidence>
<keyword evidence="4" id="KW-0732">Signal</keyword>
<protein>
    <submittedName>
        <fullName evidence="6">Nitrous oxide reductase family maturation protein NosD</fullName>
    </submittedName>
</protein>
<dbReference type="PANTHER" id="PTHR22990">
    <property type="entry name" value="F-BOX ONLY PROTEIN"/>
    <property type="match status" value="1"/>
</dbReference>
<dbReference type="InterPro" id="IPR026464">
    <property type="entry name" value="NosD_copper_fam"/>
</dbReference>
<dbReference type="SUPFAM" id="SSF51126">
    <property type="entry name" value="Pectin lyase-like"/>
    <property type="match status" value="1"/>
</dbReference>
<evidence type="ECO:0000256" key="2">
    <source>
        <dbReference type="ARBA" id="ARBA00022737"/>
    </source>
</evidence>
<name>A0ABS9BSS5_9BACT</name>
<feature type="chain" id="PRO_5045837757" evidence="4">
    <location>
        <begin position="20"/>
        <end position="415"/>
    </location>
</feature>
<keyword evidence="7" id="KW-1185">Reference proteome</keyword>
<dbReference type="EMBL" id="JAKEVZ010000004">
    <property type="protein sequence ID" value="MCF1750809.1"/>
    <property type="molecule type" value="Genomic_DNA"/>
</dbReference>
<reference evidence="6 7" key="1">
    <citation type="submission" date="2022-01" db="EMBL/GenBank/DDBJ databases">
        <title>Mariniradius saccharolyticus sp. nov., isolated from sediment of a river.</title>
        <authorList>
            <person name="Liu H."/>
        </authorList>
    </citation>
    <scope>NUCLEOTIDE SEQUENCE [LARGE SCALE GENOMIC DNA]</scope>
    <source>
        <strain evidence="6 7">RY-2</strain>
    </source>
</reference>
<accession>A0ABS9BSS5</accession>
<dbReference type="PANTHER" id="PTHR22990:SF15">
    <property type="entry name" value="F-BOX ONLY PROTEIN 10"/>
    <property type="match status" value="1"/>
</dbReference>
<evidence type="ECO:0000256" key="4">
    <source>
        <dbReference type="SAM" id="SignalP"/>
    </source>
</evidence>
<evidence type="ECO:0000313" key="7">
    <source>
        <dbReference type="Proteomes" id="UP001201449"/>
    </source>
</evidence>
<organism evidence="6 7">
    <name type="scientific">Mariniradius sediminis</name>
    <dbReference type="NCBI Taxonomy" id="2909237"/>
    <lineage>
        <taxon>Bacteria</taxon>
        <taxon>Pseudomonadati</taxon>
        <taxon>Bacteroidota</taxon>
        <taxon>Cytophagia</taxon>
        <taxon>Cytophagales</taxon>
        <taxon>Cyclobacteriaceae</taxon>
        <taxon>Mariniradius</taxon>
    </lineage>
</organism>
<dbReference type="Gene3D" id="2.160.20.10">
    <property type="entry name" value="Single-stranded right-handed beta-helix, Pectin lyase-like"/>
    <property type="match status" value="1"/>
</dbReference>
<keyword evidence="2" id="KW-0677">Repeat</keyword>
<dbReference type="Pfam" id="PF05048">
    <property type="entry name" value="NosD"/>
    <property type="match status" value="1"/>
</dbReference>
<dbReference type="InterPro" id="IPR022441">
    <property type="entry name" value="Para_beta_helix_rpt-2"/>
</dbReference>
<evidence type="ECO:0000259" key="5">
    <source>
        <dbReference type="Pfam" id="PF05048"/>
    </source>
</evidence>
<evidence type="ECO:0000256" key="3">
    <source>
        <dbReference type="ARBA" id="ARBA00022786"/>
    </source>
</evidence>
<sequence length="415" mass="46772">MKTLITLLFAISCFLPNVATGTVIKLTSGGNIQMAIDKAQPGDTILLAAGRYEGHDLTIRKPLTIWGESYPVVDGMHKGNIFLVAAENVHFKGLHIINSGKSTMEDSAGIKFFDSKSCTVSDNLLEETYFALHFSNSEDITVSNNRLFSSAEKEYQTGNGIHLWKCKNSMIENNTVMGHRDGIYLEFVTNTVSRQNTIEGNKRYGLHFMFSHDNSYLQNTFRRNGAGVAVMYTHNVLMQENLFEENWGASSYGILLKDITDSQVINNIFRKNTIGIYMEGSSRNTFQNNSFQQNGWAFKLMASCDRNTIEANNFLGNTFDISTNGSVVLNTLNQNYWDKYEGYDLDKDRLGDVPYRPINLFSMIVEKIPAAVILWRSFLVTLLDRMEKVIPSITPENMIDNSPKMKPYDLGTAHS</sequence>
<proteinExistence type="predicted"/>
<feature type="signal peptide" evidence="4">
    <location>
        <begin position="1"/>
        <end position="19"/>
    </location>
</feature>
<comment type="pathway">
    <text evidence="1">Protein modification; protein ubiquitination.</text>
</comment>
<evidence type="ECO:0000256" key="1">
    <source>
        <dbReference type="ARBA" id="ARBA00004906"/>
    </source>
</evidence>
<gene>
    <name evidence="6" type="ORF">L0U89_06970</name>
</gene>
<dbReference type="Proteomes" id="UP001201449">
    <property type="component" value="Unassembled WGS sequence"/>
</dbReference>
<dbReference type="InterPro" id="IPR011050">
    <property type="entry name" value="Pectin_lyase_fold/virulence"/>
</dbReference>
<dbReference type="NCBIfam" id="TIGR04247">
    <property type="entry name" value="NosD_copper_fam"/>
    <property type="match status" value="1"/>
</dbReference>
<keyword evidence="3" id="KW-0833">Ubl conjugation pathway</keyword>
<dbReference type="InterPro" id="IPR007742">
    <property type="entry name" value="NosD_dom"/>
</dbReference>
<dbReference type="RefSeq" id="WP_234860872.1">
    <property type="nucleotide sequence ID" value="NZ_JAKEVZ010000004.1"/>
</dbReference>
<dbReference type="InterPro" id="IPR006626">
    <property type="entry name" value="PbH1"/>
</dbReference>
<feature type="domain" description="Periplasmic copper-binding protein NosD beta helix" evidence="5">
    <location>
        <begin position="155"/>
        <end position="342"/>
    </location>
</feature>
<comment type="caution">
    <text evidence="6">The sequence shown here is derived from an EMBL/GenBank/DDBJ whole genome shotgun (WGS) entry which is preliminary data.</text>
</comment>
<dbReference type="InterPro" id="IPR051550">
    <property type="entry name" value="SCF-Subunits/Alg-Epimerases"/>
</dbReference>